<organism evidence="5 6">
    <name type="scientific">Metabacillus rhizolycopersici</name>
    <dbReference type="NCBI Taxonomy" id="2875709"/>
    <lineage>
        <taxon>Bacteria</taxon>
        <taxon>Bacillati</taxon>
        <taxon>Bacillota</taxon>
        <taxon>Bacilli</taxon>
        <taxon>Bacillales</taxon>
        <taxon>Bacillaceae</taxon>
        <taxon>Metabacillus</taxon>
    </lineage>
</organism>
<dbReference type="InterPro" id="IPR025645">
    <property type="entry name" value="DUF4349"/>
</dbReference>
<evidence type="ECO:0000313" key="6">
    <source>
        <dbReference type="Proteomes" id="UP001165287"/>
    </source>
</evidence>
<dbReference type="Pfam" id="PF14257">
    <property type="entry name" value="DUF4349"/>
    <property type="match status" value="1"/>
</dbReference>
<keyword evidence="3" id="KW-0732">Signal</keyword>
<keyword evidence="2" id="KW-0472">Membrane</keyword>
<feature type="coiled-coil region" evidence="1">
    <location>
        <begin position="203"/>
        <end position="230"/>
    </location>
</feature>
<evidence type="ECO:0000259" key="4">
    <source>
        <dbReference type="Pfam" id="PF14257"/>
    </source>
</evidence>
<feature type="chain" id="PRO_5047527912" evidence="3">
    <location>
        <begin position="20"/>
        <end position="313"/>
    </location>
</feature>
<proteinExistence type="predicted"/>
<feature type="signal peptide" evidence="3">
    <location>
        <begin position="1"/>
        <end position="19"/>
    </location>
</feature>
<reference evidence="5" key="1">
    <citation type="submission" date="2024-05" db="EMBL/GenBank/DDBJ databases">
        <title>Metabacillus sp. nov., isolated from the rhizosphere soil of tomato plants.</title>
        <authorList>
            <person name="Ma R."/>
        </authorList>
    </citation>
    <scope>NUCLEOTIDE SEQUENCE</scope>
    <source>
        <strain evidence="5">DBTR6</strain>
    </source>
</reference>
<keyword evidence="2" id="KW-0812">Transmembrane</keyword>
<evidence type="ECO:0000256" key="3">
    <source>
        <dbReference type="SAM" id="SignalP"/>
    </source>
</evidence>
<gene>
    <name evidence="5" type="ORF">K9V48_00605</name>
</gene>
<protein>
    <submittedName>
        <fullName evidence="5">DUF4349 domain-containing protein</fullName>
    </submittedName>
</protein>
<evidence type="ECO:0000256" key="2">
    <source>
        <dbReference type="SAM" id="Phobius"/>
    </source>
</evidence>
<comment type="caution">
    <text evidence="5">The sequence shown here is derived from an EMBL/GenBank/DDBJ whole genome shotgun (WGS) entry which is preliminary data.</text>
</comment>
<keyword evidence="6" id="KW-1185">Reference proteome</keyword>
<keyword evidence="1" id="KW-0175">Coiled coil</keyword>
<dbReference type="EMBL" id="JAIQUM010000001">
    <property type="protein sequence ID" value="MBZ5748786.1"/>
    <property type="molecule type" value="Genomic_DNA"/>
</dbReference>
<evidence type="ECO:0000313" key="5">
    <source>
        <dbReference type="EMBL" id="MBZ5748786.1"/>
    </source>
</evidence>
<sequence length="313" mass="35009">MKKLTLVVLALLLSVVVSGCSSSTEDIQTDNSVQELKDQSGMEESNVQSAELEKEDAIQTENYAEQVTDDVAKEQTAMKSSKDDRMVIYTANLSILVKSYQDTLNLVQQQLSSMNGYIVESNSYAAGEGNALEGTITVRIPQNKFASFLQSVEKGSTKIVDRSISGQDVTEEYVDLESRLKSKQVVEKRLLEFMEKAEKTEDLLKVSTNLAAVQEEIEQLKGKMNYINNKVDLATVTMNVKEDKVNVPALENENLNTWEKTKQQFMSSVNFLLHACSALIIFFVGSLPVLVVLSVLLLIIIYFLRKRNKRNQG</sequence>
<dbReference type="PROSITE" id="PS51257">
    <property type="entry name" value="PROKAR_LIPOPROTEIN"/>
    <property type="match status" value="1"/>
</dbReference>
<dbReference type="RefSeq" id="WP_224135924.1">
    <property type="nucleotide sequence ID" value="NZ_JAIQUM010000001.1"/>
</dbReference>
<name>A0ABS7UKD8_9BACI</name>
<dbReference type="Proteomes" id="UP001165287">
    <property type="component" value="Unassembled WGS sequence"/>
</dbReference>
<feature type="domain" description="DUF4349" evidence="4">
    <location>
        <begin position="85"/>
        <end position="300"/>
    </location>
</feature>
<feature type="transmembrane region" description="Helical" evidence="2">
    <location>
        <begin position="271"/>
        <end position="304"/>
    </location>
</feature>
<accession>A0ABS7UKD8</accession>
<evidence type="ECO:0000256" key="1">
    <source>
        <dbReference type="SAM" id="Coils"/>
    </source>
</evidence>
<keyword evidence="2" id="KW-1133">Transmembrane helix</keyword>